<evidence type="ECO:0000256" key="7">
    <source>
        <dbReference type="ARBA" id="ARBA00071120"/>
    </source>
</evidence>
<dbReference type="GO" id="GO:0006637">
    <property type="term" value="P:acyl-CoA metabolic process"/>
    <property type="evidence" value="ECO:0007669"/>
    <property type="project" value="InterPro"/>
</dbReference>
<dbReference type="InterPro" id="IPR025652">
    <property type="entry name" value="TesB_C"/>
</dbReference>
<dbReference type="AlphaFoldDB" id="A0A9J6RSF6"/>
<dbReference type="InterPro" id="IPR042171">
    <property type="entry name" value="Acyl-CoA_hotdog"/>
</dbReference>
<dbReference type="Pfam" id="PF02551">
    <property type="entry name" value="Acyl_CoA_thio"/>
    <property type="match status" value="1"/>
</dbReference>
<evidence type="ECO:0000256" key="2">
    <source>
        <dbReference type="ARBA" id="ARBA00011881"/>
    </source>
</evidence>
<dbReference type="GO" id="GO:0047617">
    <property type="term" value="F:fatty acyl-CoA hydrolase activity"/>
    <property type="evidence" value="ECO:0007669"/>
    <property type="project" value="UniProtKB-EC"/>
</dbReference>
<evidence type="ECO:0000259" key="10">
    <source>
        <dbReference type="Pfam" id="PF13622"/>
    </source>
</evidence>
<keyword evidence="4" id="KW-0443">Lipid metabolism</keyword>
<dbReference type="InterPro" id="IPR029069">
    <property type="entry name" value="HotDog_dom_sf"/>
</dbReference>
<accession>A0A9J6RSF6</accession>
<dbReference type="CDD" id="cd03445">
    <property type="entry name" value="Thioesterase_II_repeat2"/>
    <property type="match status" value="1"/>
</dbReference>
<dbReference type="CDD" id="cd03444">
    <property type="entry name" value="Thioesterase_II_repeat1"/>
    <property type="match status" value="1"/>
</dbReference>
<feature type="domain" description="Acyl-CoA thioesterase-like N-terminal HotDog" evidence="10">
    <location>
        <begin position="33"/>
        <end position="108"/>
    </location>
</feature>
<evidence type="ECO:0000256" key="8">
    <source>
        <dbReference type="ARBA" id="ARBA00079653"/>
    </source>
</evidence>
<dbReference type="Proteomes" id="UP001069090">
    <property type="component" value="Unassembled WGS sequence"/>
</dbReference>
<dbReference type="SUPFAM" id="SSF54637">
    <property type="entry name" value="Thioesterase/thiol ester dehydrase-isomerase"/>
    <property type="match status" value="2"/>
</dbReference>
<evidence type="ECO:0000256" key="4">
    <source>
        <dbReference type="ARBA" id="ARBA00023098"/>
    </source>
</evidence>
<dbReference type="PANTHER" id="PTHR11066">
    <property type="entry name" value="ACYL-COA THIOESTERASE"/>
    <property type="match status" value="1"/>
</dbReference>
<evidence type="ECO:0000313" key="11">
    <source>
        <dbReference type="EMBL" id="MCZ0867104.1"/>
    </source>
</evidence>
<dbReference type="GO" id="GO:0005829">
    <property type="term" value="C:cytosol"/>
    <property type="evidence" value="ECO:0007669"/>
    <property type="project" value="TreeGrafter"/>
</dbReference>
<dbReference type="EC" id="3.1.2.20" evidence="5"/>
<dbReference type="Gene3D" id="2.40.160.210">
    <property type="entry name" value="Acyl-CoA thioesterase, double hotdog domain"/>
    <property type="match status" value="1"/>
</dbReference>
<dbReference type="Pfam" id="PF13622">
    <property type="entry name" value="4HBT_3"/>
    <property type="match status" value="1"/>
</dbReference>
<gene>
    <name evidence="11" type="ORF">O0V09_18040</name>
</gene>
<comment type="similarity">
    <text evidence="1">Belongs to the C/M/P thioester hydrolase family.</text>
</comment>
<evidence type="ECO:0000256" key="3">
    <source>
        <dbReference type="ARBA" id="ARBA00022801"/>
    </source>
</evidence>
<dbReference type="GO" id="GO:0009062">
    <property type="term" value="P:fatty acid catabolic process"/>
    <property type="evidence" value="ECO:0007669"/>
    <property type="project" value="TreeGrafter"/>
</dbReference>
<comment type="subunit">
    <text evidence="2">Homotetramer.</text>
</comment>
<dbReference type="InterPro" id="IPR003703">
    <property type="entry name" value="Acyl_CoA_thio"/>
</dbReference>
<feature type="domain" description="Acyl-CoA thioesterase 2 C-terminal" evidence="9">
    <location>
        <begin position="175"/>
        <end position="281"/>
    </location>
</feature>
<name>A0A9J6RSF6_9GAMM</name>
<evidence type="ECO:0000313" key="12">
    <source>
        <dbReference type="Proteomes" id="UP001069090"/>
    </source>
</evidence>
<evidence type="ECO:0000256" key="5">
    <source>
        <dbReference type="ARBA" id="ARBA00038894"/>
    </source>
</evidence>
<protein>
    <recommendedName>
        <fullName evidence="7">Acyl-CoA thioesterase 2</fullName>
        <ecNumber evidence="5">3.1.2.20</ecNumber>
    </recommendedName>
    <alternativeName>
        <fullName evidence="8">Thioesterase II</fullName>
    </alternativeName>
</protein>
<dbReference type="InterPro" id="IPR049449">
    <property type="entry name" value="TesB_ACOT8-like_N"/>
</dbReference>
<evidence type="ECO:0000259" key="9">
    <source>
        <dbReference type="Pfam" id="PF02551"/>
    </source>
</evidence>
<proteinExistence type="inferred from homology"/>
<organism evidence="11 12">
    <name type="scientific">Dasania phycosphaerae</name>
    <dbReference type="NCBI Taxonomy" id="2950436"/>
    <lineage>
        <taxon>Bacteria</taxon>
        <taxon>Pseudomonadati</taxon>
        <taxon>Pseudomonadota</taxon>
        <taxon>Gammaproteobacteria</taxon>
        <taxon>Cellvibrionales</taxon>
        <taxon>Spongiibacteraceae</taxon>
        <taxon>Dasania</taxon>
    </lineage>
</organism>
<keyword evidence="12" id="KW-1185">Reference proteome</keyword>
<dbReference type="RefSeq" id="WP_258333034.1">
    <property type="nucleotide sequence ID" value="NZ_JAPTGG010000022.1"/>
</dbReference>
<evidence type="ECO:0000256" key="1">
    <source>
        <dbReference type="ARBA" id="ARBA00006538"/>
    </source>
</evidence>
<sequence>MFGLDDLLENLQVEQLDTLLFRGLTLKLPLPQVYGGQVLAQALNAAARTVDPLRHPHSLHAYFLRRGDQDRPIIYDVDPIRDGGSFSTRRVVAKQYGKAIFNCSISFQIVEPGYEHQIDLPIDVPAPEGLEGDNDLVRRLFPNTSLQKLLAIIPDDVVDMRSVNPRNPVEPTQEKPQRGFWLKFKGELAHDPALHRTLLTYISDWGLMETGLYPHPIGFLSKGFQGASLDHAMWFHTDFRVDDWIYYHMDSPRSAHARGFNRGSFYTKDGQLIASSAQEGLMRVRDDS</sequence>
<comment type="caution">
    <text evidence="11">The sequence shown here is derived from an EMBL/GenBank/DDBJ whole genome shotgun (WGS) entry which is preliminary data.</text>
</comment>
<dbReference type="FunFam" id="2.40.160.210:FF:000001">
    <property type="entry name" value="Acyl-CoA thioesterase II"/>
    <property type="match status" value="1"/>
</dbReference>
<dbReference type="PANTHER" id="PTHR11066:SF34">
    <property type="entry name" value="ACYL-COENZYME A THIOESTERASE 8"/>
    <property type="match status" value="1"/>
</dbReference>
<comment type="catalytic activity">
    <reaction evidence="6">
        <text>a fatty acyl-CoA + H2O = a fatty acid + CoA + H(+)</text>
        <dbReference type="Rhea" id="RHEA:16781"/>
        <dbReference type="ChEBI" id="CHEBI:15377"/>
        <dbReference type="ChEBI" id="CHEBI:15378"/>
        <dbReference type="ChEBI" id="CHEBI:28868"/>
        <dbReference type="ChEBI" id="CHEBI:57287"/>
        <dbReference type="ChEBI" id="CHEBI:77636"/>
        <dbReference type="EC" id="3.1.2.20"/>
    </reaction>
    <physiologicalReaction direction="left-to-right" evidence="6">
        <dbReference type="Rhea" id="RHEA:16782"/>
    </physiologicalReaction>
</comment>
<evidence type="ECO:0000256" key="6">
    <source>
        <dbReference type="ARBA" id="ARBA00050943"/>
    </source>
</evidence>
<keyword evidence="3" id="KW-0378">Hydrolase</keyword>
<dbReference type="EMBL" id="JAPTGG010000022">
    <property type="protein sequence ID" value="MCZ0867104.1"/>
    <property type="molecule type" value="Genomic_DNA"/>
</dbReference>
<reference evidence="11 12" key="1">
    <citation type="submission" date="2022-12" db="EMBL/GenBank/DDBJ databases">
        <title>Dasania phycosphaerae sp. nov., isolated from particulate material of the south coast of Korea.</title>
        <authorList>
            <person name="Jiang Y."/>
        </authorList>
    </citation>
    <scope>NUCLEOTIDE SEQUENCE [LARGE SCALE GENOMIC DNA]</scope>
    <source>
        <strain evidence="11 12">GY-19</strain>
    </source>
</reference>